<feature type="signal peptide" evidence="4">
    <location>
        <begin position="1"/>
        <end position="22"/>
    </location>
</feature>
<protein>
    <submittedName>
        <fullName evidence="7">Peptidase M75 family protein</fullName>
    </submittedName>
</protein>
<dbReference type="InterPro" id="IPR008972">
    <property type="entry name" value="Cupredoxin"/>
</dbReference>
<comment type="subcellular location">
    <subcellularLocation>
        <location evidence="1">Periplasm</location>
    </subcellularLocation>
</comment>
<dbReference type="PANTHER" id="PTHR39192">
    <property type="entry name" value="IRON UPTAKE SYSTEM COMPONENT EFEO"/>
    <property type="match status" value="1"/>
</dbReference>
<feature type="domain" description="EfeO-type cupredoxin-like" evidence="6">
    <location>
        <begin position="16"/>
        <end position="114"/>
    </location>
</feature>
<dbReference type="EMBL" id="VHQG01000002">
    <property type="protein sequence ID" value="TPW75831.1"/>
    <property type="molecule type" value="Genomic_DNA"/>
</dbReference>
<dbReference type="Proteomes" id="UP000316252">
    <property type="component" value="Unassembled WGS sequence"/>
</dbReference>
<evidence type="ECO:0000256" key="4">
    <source>
        <dbReference type="SAM" id="SignalP"/>
    </source>
</evidence>
<evidence type="ECO:0000259" key="5">
    <source>
        <dbReference type="Pfam" id="PF09375"/>
    </source>
</evidence>
<keyword evidence="3 4" id="KW-0732">Signal</keyword>
<feature type="chain" id="PRO_5039124201" evidence="4">
    <location>
        <begin position="23"/>
        <end position="409"/>
    </location>
</feature>
<dbReference type="AlphaFoldDB" id="A0A506XT13"/>
<dbReference type="CDD" id="cd14656">
    <property type="entry name" value="Imelysin-like_EfeO"/>
    <property type="match status" value="1"/>
</dbReference>
<dbReference type="PANTHER" id="PTHR39192:SF1">
    <property type="entry name" value="IRON UPTAKE SYSTEM COMPONENT EFEO"/>
    <property type="match status" value="1"/>
</dbReference>
<feature type="domain" description="Imelysin-like" evidence="5">
    <location>
        <begin position="144"/>
        <end position="399"/>
    </location>
</feature>
<name>A0A506XT13_9MICO</name>
<comment type="caution">
    <text evidence="7">The sequence shown here is derived from an EMBL/GenBank/DDBJ whole genome shotgun (WGS) entry which is preliminary data.</text>
</comment>
<evidence type="ECO:0000256" key="3">
    <source>
        <dbReference type="ARBA" id="ARBA00022729"/>
    </source>
</evidence>
<dbReference type="InterPro" id="IPR038352">
    <property type="entry name" value="Imelysin_sf"/>
</dbReference>
<dbReference type="Gene3D" id="2.60.40.420">
    <property type="entry name" value="Cupredoxins - blue copper proteins"/>
    <property type="match status" value="1"/>
</dbReference>
<dbReference type="OrthoDB" id="7348379at2"/>
<dbReference type="InterPro" id="IPR018976">
    <property type="entry name" value="Imelysin-like"/>
</dbReference>
<dbReference type="InterPro" id="IPR034981">
    <property type="entry name" value="Imelysin-like_EfeO/Algp7"/>
</dbReference>
<evidence type="ECO:0000313" key="8">
    <source>
        <dbReference type="Proteomes" id="UP000316252"/>
    </source>
</evidence>
<dbReference type="NCBIfam" id="NF041757">
    <property type="entry name" value="EfeO"/>
    <property type="match status" value="1"/>
</dbReference>
<dbReference type="InterPro" id="IPR028096">
    <property type="entry name" value="EfeO_Cupredoxin"/>
</dbReference>
<evidence type="ECO:0000259" key="6">
    <source>
        <dbReference type="Pfam" id="PF13473"/>
    </source>
</evidence>
<dbReference type="InterPro" id="IPR053377">
    <property type="entry name" value="Iron_uptake_EfeM/EfeO"/>
</dbReference>
<dbReference type="InterPro" id="IPR050894">
    <property type="entry name" value="EfeM/EfeO_iron_uptake"/>
</dbReference>
<keyword evidence="8" id="KW-1185">Reference proteome</keyword>
<dbReference type="Pfam" id="PF09375">
    <property type="entry name" value="Peptidase_M75"/>
    <property type="match status" value="1"/>
</dbReference>
<gene>
    <name evidence="7" type="ORF">FJ657_08190</name>
</gene>
<evidence type="ECO:0000256" key="2">
    <source>
        <dbReference type="ARBA" id="ARBA00005989"/>
    </source>
</evidence>
<dbReference type="PROSITE" id="PS51257">
    <property type="entry name" value="PROKAR_LIPOPROTEIN"/>
    <property type="match status" value="1"/>
</dbReference>
<evidence type="ECO:0000256" key="1">
    <source>
        <dbReference type="ARBA" id="ARBA00004418"/>
    </source>
</evidence>
<accession>A0A506XT13</accession>
<proteinExistence type="inferred from homology"/>
<dbReference type="GO" id="GO:0042597">
    <property type="term" value="C:periplasmic space"/>
    <property type="evidence" value="ECO:0007669"/>
    <property type="project" value="UniProtKB-SubCell"/>
</dbReference>
<sequence length="409" mass="43220">MSARLRPIAAVAAIGVVALALAGCVPNPRATGASTALDVKVADDSCEVSASTAKSGTVTFRIANTGTDVNEFEILADDKLRIVGEKENITPGQTVSYVAQLNPGTYYTACKFQQVGQPVGLASFTVSGEEIESDASEKKQISAAVTNYVAYIKSQVGALVPATKAFTDAYRNGDDATARTLFASTRVAYERIEPTAEAFGDLDPKIDYREVDADAEGLDWTGFHRIEKDLWPPAAGDKNSDGTDALAGWAASTPAERAQFADGLVADVAQLSELVNAKDFTVGIADISNGAIGLLDEVATGKIEGEEDWWSHTDLTDFAANVEGAHVAYGIVRDIAKNKDADGAKLVKTIDARFDDLEAELAKYGSIDGGFTPYDEVTDSQRKELSDAVNALGKPLSQLTHTVLGVKKA</sequence>
<reference evidence="7 8" key="1">
    <citation type="submission" date="2019-06" db="EMBL/GenBank/DDBJ databases">
        <authorList>
            <person name="Li F."/>
        </authorList>
    </citation>
    <scope>NUCLEOTIDE SEQUENCE [LARGE SCALE GENOMIC DNA]</scope>
    <source>
        <strain evidence="7 8">10F1D-1</strain>
    </source>
</reference>
<organism evidence="7 8">
    <name type="scientific">Schumannella soli</name>
    <dbReference type="NCBI Taxonomy" id="2590779"/>
    <lineage>
        <taxon>Bacteria</taxon>
        <taxon>Bacillati</taxon>
        <taxon>Actinomycetota</taxon>
        <taxon>Actinomycetes</taxon>
        <taxon>Micrococcales</taxon>
        <taxon>Microbacteriaceae</taxon>
        <taxon>Schumannella</taxon>
    </lineage>
</organism>
<dbReference type="RefSeq" id="WP_141163191.1">
    <property type="nucleotide sequence ID" value="NZ_VHQG01000002.1"/>
</dbReference>
<dbReference type="Gene3D" id="1.20.1420.20">
    <property type="entry name" value="M75 peptidase, HXXE motif"/>
    <property type="match status" value="1"/>
</dbReference>
<dbReference type="Pfam" id="PF13473">
    <property type="entry name" value="Cupredoxin_1"/>
    <property type="match status" value="1"/>
</dbReference>
<comment type="similarity">
    <text evidence="2">Belongs to the EfeM/EfeO family.</text>
</comment>
<evidence type="ECO:0000313" key="7">
    <source>
        <dbReference type="EMBL" id="TPW75831.1"/>
    </source>
</evidence>